<dbReference type="EMBL" id="NEXE01000145">
    <property type="protein sequence ID" value="PSN87791.1"/>
    <property type="molecule type" value="Genomic_DNA"/>
</dbReference>
<comment type="subcellular location">
    <subcellularLocation>
        <location evidence="1 7">Cell membrane</location>
        <topology evidence="1 7">Multi-pass membrane protein</topology>
    </subcellularLocation>
</comment>
<evidence type="ECO:0000256" key="6">
    <source>
        <dbReference type="ARBA" id="ARBA00023136"/>
    </source>
</evidence>
<organism evidence="9 10">
    <name type="scientific">Candidatus Marsarchaeota G2 archaeon OSP_D</name>
    <dbReference type="NCBI Taxonomy" id="1978157"/>
    <lineage>
        <taxon>Archaea</taxon>
        <taxon>Candidatus Marsarchaeota</taxon>
        <taxon>Candidatus Marsarchaeota group 2</taxon>
    </lineage>
</organism>
<evidence type="ECO:0000256" key="1">
    <source>
        <dbReference type="ARBA" id="ARBA00004651"/>
    </source>
</evidence>
<dbReference type="PANTHER" id="PTHR43744:SF12">
    <property type="entry name" value="ABC TRANSPORTER PERMEASE PROTEIN MG189-RELATED"/>
    <property type="match status" value="1"/>
</dbReference>
<keyword evidence="3" id="KW-1003">Cell membrane</keyword>
<dbReference type="GO" id="GO:0055085">
    <property type="term" value="P:transmembrane transport"/>
    <property type="evidence" value="ECO:0007669"/>
    <property type="project" value="InterPro"/>
</dbReference>
<evidence type="ECO:0000256" key="2">
    <source>
        <dbReference type="ARBA" id="ARBA00022448"/>
    </source>
</evidence>
<dbReference type="SUPFAM" id="SSF161098">
    <property type="entry name" value="MetI-like"/>
    <property type="match status" value="1"/>
</dbReference>
<reference evidence="9 10" key="1">
    <citation type="submission" date="2017-04" db="EMBL/GenBank/DDBJ databases">
        <title>Novel microbial lineages endemic to geothermal iron-oxide mats fill important gaps in the evolutionary history of Archaea.</title>
        <authorList>
            <person name="Jay Z.J."/>
            <person name="Beam J.P."/>
            <person name="Dlakic M."/>
            <person name="Rusch D.B."/>
            <person name="Kozubal M.A."/>
            <person name="Inskeep W.P."/>
        </authorList>
    </citation>
    <scope>NUCLEOTIDE SEQUENCE [LARGE SCALE GENOMIC DNA]</scope>
    <source>
        <strain evidence="9">OSP_D</strain>
    </source>
</reference>
<dbReference type="Pfam" id="PF00528">
    <property type="entry name" value="BPD_transp_1"/>
    <property type="match status" value="1"/>
</dbReference>
<dbReference type="Gene3D" id="1.10.3720.10">
    <property type="entry name" value="MetI-like"/>
    <property type="match status" value="1"/>
</dbReference>
<evidence type="ECO:0000256" key="7">
    <source>
        <dbReference type="RuleBase" id="RU363032"/>
    </source>
</evidence>
<dbReference type="Proteomes" id="UP000240322">
    <property type="component" value="Unassembled WGS sequence"/>
</dbReference>
<dbReference type="InterPro" id="IPR035906">
    <property type="entry name" value="MetI-like_sf"/>
</dbReference>
<evidence type="ECO:0000313" key="10">
    <source>
        <dbReference type="Proteomes" id="UP000240322"/>
    </source>
</evidence>
<dbReference type="CDD" id="cd06261">
    <property type="entry name" value="TM_PBP2"/>
    <property type="match status" value="1"/>
</dbReference>
<accession>A0A2R6AN71</accession>
<keyword evidence="6 7" id="KW-0472">Membrane</keyword>
<feature type="transmembrane region" description="Helical" evidence="7">
    <location>
        <begin position="72"/>
        <end position="96"/>
    </location>
</feature>
<feature type="transmembrane region" description="Helical" evidence="7">
    <location>
        <begin position="143"/>
        <end position="162"/>
    </location>
</feature>
<dbReference type="GO" id="GO:0005886">
    <property type="term" value="C:plasma membrane"/>
    <property type="evidence" value="ECO:0007669"/>
    <property type="project" value="UniProtKB-SubCell"/>
</dbReference>
<feature type="transmembrane region" description="Helical" evidence="7">
    <location>
        <begin position="242"/>
        <end position="264"/>
    </location>
</feature>
<name>A0A2R6AN71_9ARCH</name>
<feature type="transmembrane region" description="Helical" evidence="7">
    <location>
        <begin position="108"/>
        <end position="131"/>
    </location>
</feature>
<dbReference type="InterPro" id="IPR000515">
    <property type="entry name" value="MetI-like"/>
</dbReference>
<gene>
    <name evidence="9" type="ORF">B9Q03_10065</name>
</gene>
<feature type="transmembrane region" description="Helical" evidence="7">
    <location>
        <begin position="9"/>
        <end position="32"/>
    </location>
</feature>
<keyword evidence="4 7" id="KW-0812">Transmembrane</keyword>
<comment type="similarity">
    <text evidence="7">Belongs to the binding-protein-dependent transport system permease family.</text>
</comment>
<evidence type="ECO:0000256" key="5">
    <source>
        <dbReference type="ARBA" id="ARBA00022989"/>
    </source>
</evidence>
<dbReference type="AlphaFoldDB" id="A0A2R6AN71"/>
<keyword evidence="2 7" id="KW-0813">Transport</keyword>
<evidence type="ECO:0000256" key="3">
    <source>
        <dbReference type="ARBA" id="ARBA00022475"/>
    </source>
</evidence>
<dbReference type="PANTHER" id="PTHR43744">
    <property type="entry name" value="ABC TRANSPORTER PERMEASE PROTEIN MG189-RELATED-RELATED"/>
    <property type="match status" value="1"/>
</dbReference>
<dbReference type="PROSITE" id="PS50928">
    <property type="entry name" value="ABC_TM1"/>
    <property type="match status" value="1"/>
</dbReference>
<feature type="domain" description="ABC transmembrane type-1" evidence="8">
    <location>
        <begin position="73"/>
        <end position="264"/>
    </location>
</feature>
<protein>
    <submittedName>
        <fullName evidence="9">Sugar permease</fullName>
    </submittedName>
</protein>
<evidence type="ECO:0000313" key="9">
    <source>
        <dbReference type="EMBL" id="PSN87791.1"/>
    </source>
</evidence>
<keyword evidence="5 7" id="KW-1133">Transmembrane helix</keyword>
<proteinExistence type="inferred from homology"/>
<sequence>MSRISPRRVALLALTVSVQLILALIYIIPFYWMVIKSFRFTIFANFPPNLLPTLQTVGNYVYVWHFSAFPHWYLNSTLIALSVTAASVFIGSLSGYAFARLRFRGRDILFYTVLATLMIPFPVVIIAEYILMVDLGWVNTYQAVIVPSTASAVNVFLMRQYFTTIPQEVEDAAKIDGLRPHQIFFRVAAPLAKPAYAASAIYTFIGAWNSFLWPLLVLHSVKMFTLPLAINFFKGANGSQIYWNQMTAAEVLTMIPTIVIYVVFEKYFVKGIALSGSKG</sequence>
<comment type="caution">
    <text evidence="9">The sequence shown here is derived from an EMBL/GenBank/DDBJ whole genome shotgun (WGS) entry which is preliminary data.</text>
</comment>
<evidence type="ECO:0000256" key="4">
    <source>
        <dbReference type="ARBA" id="ARBA00022692"/>
    </source>
</evidence>
<evidence type="ECO:0000259" key="8">
    <source>
        <dbReference type="PROSITE" id="PS50928"/>
    </source>
</evidence>